<dbReference type="Proteomes" id="UP001347796">
    <property type="component" value="Unassembled WGS sequence"/>
</dbReference>
<proteinExistence type="predicted"/>
<evidence type="ECO:0000256" key="2">
    <source>
        <dbReference type="SAM" id="MobiDB-lite"/>
    </source>
</evidence>
<comment type="caution">
    <text evidence="3">The sequence shown here is derived from an EMBL/GenBank/DDBJ whole genome shotgun (WGS) entry which is preliminary data.</text>
</comment>
<sequence>MAVDLVEEYELEKIRSEINQERQMKEMLEQSAEELQTTVEELEKRFDAIENEGNEWKTRFETQTEMNQQLERQILMLENKVEESKKNLRDEMLNKPVGKSPQGGKLLEDLADANPQMVKALEKDKMSLMNQIRDLEWRLDQESKAYHRANDERKQYVIEINSTKGSIYHLQRQRAAGDATYRTPREQGGNIPDDQRILDPKKGPIRKTAAVKSLPSLDHI</sequence>
<feature type="coiled-coil region" evidence="1">
    <location>
        <begin position="11"/>
        <end position="94"/>
    </location>
</feature>
<organism evidence="3 4">
    <name type="scientific">Patella caerulea</name>
    <name type="common">Rayed Mediterranean limpet</name>
    <dbReference type="NCBI Taxonomy" id="87958"/>
    <lineage>
        <taxon>Eukaryota</taxon>
        <taxon>Metazoa</taxon>
        <taxon>Spiralia</taxon>
        <taxon>Lophotrochozoa</taxon>
        <taxon>Mollusca</taxon>
        <taxon>Gastropoda</taxon>
        <taxon>Patellogastropoda</taxon>
        <taxon>Patelloidea</taxon>
        <taxon>Patellidae</taxon>
        <taxon>Patella</taxon>
    </lineage>
</organism>
<name>A0AAN8JD22_PATCE</name>
<dbReference type="SUPFAM" id="SSF90257">
    <property type="entry name" value="Myosin rod fragments"/>
    <property type="match status" value="1"/>
</dbReference>
<dbReference type="Pfam" id="PF15372">
    <property type="entry name" value="DUF4600"/>
    <property type="match status" value="1"/>
</dbReference>
<dbReference type="EMBL" id="JAZGQO010000011">
    <property type="protein sequence ID" value="KAK6173589.1"/>
    <property type="molecule type" value="Genomic_DNA"/>
</dbReference>
<keyword evidence="4" id="KW-1185">Reference proteome</keyword>
<dbReference type="PANTHER" id="PTHR28671:SF3">
    <property type="entry name" value="COILED-COIL DOMAIN-CONTAINING PROTEIN 169"/>
    <property type="match status" value="1"/>
</dbReference>
<reference evidence="3 4" key="1">
    <citation type="submission" date="2024-01" db="EMBL/GenBank/DDBJ databases">
        <title>The genome of the rayed Mediterranean limpet Patella caerulea (Linnaeus, 1758).</title>
        <authorList>
            <person name="Anh-Thu Weber A."/>
            <person name="Halstead-Nussloch G."/>
        </authorList>
    </citation>
    <scope>NUCLEOTIDE SEQUENCE [LARGE SCALE GENOMIC DNA]</scope>
    <source>
        <strain evidence="3">AATW-2023a</strain>
        <tissue evidence="3">Whole specimen</tissue>
    </source>
</reference>
<accession>A0AAN8JD22</accession>
<feature type="compositionally biased region" description="Basic and acidic residues" evidence="2">
    <location>
        <begin position="193"/>
        <end position="202"/>
    </location>
</feature>
<gene>
    <name evidence="3" type="ORF">SNE40_017010</name>
</gene>
<keyword evidence="1" id="KW-0175">Coiled coil</keyword>
<evidence type="ECO:0000313" key="3">
    <source>
        <dbReference type="EMBL" id="KAK6173589.1"/>
    </source>
</evidence>
<feature type="coiled-coil region" evidence="1">
    <location>
        <begin position="118"/>
        <end position="152"/>
    </location>
</feature>
<evidence type="ECO:0000256" key="1">
    <source>
        <dbReference type="SAM" id="Coils"/>
    </source>
</evidence>
<evidence type="ECO:0000313" key="4">
    <source>
        <dbReference type="Proteomes" id="UP001347796"/>
    </source>
</evidence>
<dbReference type="InterPro" id="IPR028022">
    <property type="entry name" value="DUF4600"/>
</dbReference>
<feature type="region of interest" description="Disordered" evidence="2">
    <location>
        <begin position="174"/>
        <end position="220"/>
    </location>
</feature>
<dbReference type="AlphaFoldDB" id="A0AAN8JD22"/>
<protein>
    <recommendedName>
        <fullName evidence="5">Coiled-coil domain-containing protein 169</fullName>
    </recommendedName>
</protein>
<evidence type="ECO:0008006" key="5">
    <source>
        <dbReference type="Google" id="ProtNLM"/>
    </source>
</evidence>
<dbReference type="PANTHER" id="PTHR28671">
    <property type="entry name" value="COILED-COIL DOMAIN-CONTAINING PROTEIN 169"/>
    <property type="match status" value="1"/>
</dbReference>